<gene>
    <name evidence="1" type="ORF">T02_16085</name>
</gene>
<comment type="caution">
    <text evidence="1">The sequence shown here is derived from an EMBL/GenBank/DDBJ whole genome shotgun (WGS) entry which is preliminary data.</text>
</comment>
<protein>
    <submittedName>
        <fullName evidence="1">Uncharacterized protein</fullName>
    </submittedName>
</protein>
<proteinExistence type="predicted"/>
<dbReference type="Proteomes" id="UP000054721">
    <property type="component" value="Unassembled WGS sequence"/>
</dbReference>
<sequence>MEMSCKFTITLLASLSHRPAMLKISLLPSNGNYLQQSKTQFGIAVEQLQEFVQCSAVQCLISCIIFVDKFHYQLKNHIIKCDILHSKCYLP</sequence>
<name>A0A0V1LPD6_9BILA</name>
<dbReference type="AlphaFoldDB" id="A0A0V1LPD6"/>
<evidence type="ECO:0000313" key="1">
    <source>
        <dbReference type="EMBL" id="KRZ61385.1"/>
    </source>
</evidence>
<dbReference type="EMBL" id="JYDW01000019">
    <property type="protein sequence ID" value="KRZ61385.1"/>
    <property type="molecule type" value="Genomic_DNA"/>
</dbReference>
<keyword evidence="2" id="KW-1185">Reference proteome</keyword>
<dbReference type="OrthoDB" id="10380806at2759"/>
<organism evidence="1 2">
    <name type="scientific">Trichinella nativa</name>
    <dbReference type="NCBI Taxonomy" id="6335"/>
    <lineage>
        <taxon>Eukaryota</taxon>
        <taxon>Metazoa</taxon>
        <taxon>Ecdysozoa</taxon>
        <taxon>Nematoda</taxon>
        <taxon>Enoplea</taxon>
        <taxon>Dorylaimia</taxon>
        <taxon>Trichinellida</taxon>
        <taxon>Trichinellidae</taxon>
        <taxon>Trichinella</taxon>
    </lineage>
</organism>
<accession>A0A0V1LPD6</accession>
<evidence type="ECO:0000313" key="2">
    <source>
        <dbReference type="Proteomes" id="UP000054721"/>
    </source>
</evidence>
<reference evidence="1 2" key="1">
    <citation type="submission" date="2015-05" db="EMBL/GenBank/DDBJ databases">
        <title>Evolution of Trichinella species and genotypes.</title>
        <authorList>
            <person name="Korhonen P.K."/>
            <person name="Edoardo P."/>
            <person name="Giuseppe L.R."/>
            <person name="Gasser R.B."/>
        </authorList>
    </citation>
    <scope>NUCLEOTIDE SEQUENCE [LARGE SCALE GENOMIC DNA]</scope>
    <source>
        <strain evidence="1">ISS10</strain>
    </source>
</reference>